<feature type="non-terminal residue" evidence="1">
    <location>
        <position position="1"/>
    </location>
</feature>
<gene>
    <name evidence="1" type="ORF">DERYTH_LOCUS20644</name>
</gene>
<evidence type="ECO:0000313" key="1">
    <source>
        <dbReference type="EMBL" id="CAG8787105.1"/>
    </source>
</evidence>
<dbReference type="EMBL" id="CAJVPY010024683">
    <property type="protein sequence ID" value="CAG8787105.1"/>
    <property type="molecule type" value="Genomic_DNA"/>
</dbReference>
<accession>A0A9N9JM49</accession>
<name>A0A9N9JM49_9GLOM</name>
<protein>
    <submittedName>
        <fullName evidence="1">14618_t:CDS:1</fullName>
    </submittedName>
</protein>
<dbReference type="OrthoDB" id="10423236at2759"/>
<sequence length="50" mass="5107">KYQASGVAELHTYLPGYNHDQQGGCIGGGCWHCTKAGAAASNILRGVSTG</sequence>
<reference evidence="1" key="1">
    <citation type="submission" date="2021-06" db="EMBL/GenBank/DDBJ databases">
        <authorList>
            <person name="Kallberg Y."/>
            <person name="Tangrot J."/>
            <person name="Rosling A."/>
        </authorList>
    </citation>
    <scope>NUCLEOTIDE SEQUENCE</scope>
    <source>
        <strain evidence="1">MA453B</strain>
    </source>
</reference>
<dbReference type="AlphaFoldDB" id="A0A9N9JM49"/>
<evidence type="ECO:0000313" key="2">
    <source>
        <dbReference type="Proteomes" id="UP000789405"/>
    </source>
</evidence>
<dbReference type="Proteomes" id="UP000789405">
    <property type="component" value="Unassembled WGS sequence"/>
</dbReference>
<comment type="caution">
    <text evidence="1">The sequence shown here is derived from an EMBL/GenBank/DDBJ whole genome shotgun (WGS) entry which is preliminary data.</text>
</comment>
<proteinExistence type="predicted"/>
<keyword evidence="2" id="KW-1185">Reference proteome</keyword>
<organism evidence="1 2">
    <name type="scientific">Dentiscutata erythropus</name>
    <dbReference type="NCBI Taxonomy" id="1348616"/>
    <lineage>
        <taxon>Eukaryota</taxon>
        <taxon>Fungi</taxon>
        <taxon>Fungi incertae sedis</taxon>
        <taxon>Mucoromycota</taxon>
        <taxon>Glomeromycotina</taxon>
        <taxon>Glomeromycetes</taxon>
        <taxon>Diversisporales</taxon>
        <taxon>Gigasporaceae</taxon>
        <taxon>Dentiscutata</taxon>
    </lineage>
</organism>